<evidence type="ECO:0000313" key="2">
    <source>
        <dbReference type="EMBL" id="RVW10723.1"/>
    </source>
</evidence>
<evidence type="ECO:0000259" key="1">
    <source>
        <dbReference type="Pfam" id="PF13349"/>
    </source>
</evidence>
<proteinExistence type="predicted"/>
<comment type="caution">
    <text evidence="2">The sequence shown here is derived from an EMBL/GenBank/DDBJ whole genome shotgun (WGS) entry which is preliminary data.</text>
</comment>
<protein>
    <recommendedName>
        <fullName evidence="1">DUF4097 domain-containing protein</fullName>
    </recommendedName>
</protein>
<accession>A0A438BI12</accession>
<dbReference type="Proteomes" id="UP000286208">
    <property type="component" value="Unassembled WGS sequence"/>
</dbReference>
<dbReference type="RefSeq" id="WP_127915164.1">
    <property type="nucleotide sequence ID" value="NZ_RKLP01000002.1"/>
</dbReference>
<sequence length="290" mass="29938">MPTFTTPEPISAVIQLAVGDATVTATDRDDTVVQVRPTDATRDADVRAAEQTRVEYTSGRLVVRAPRPRVLWGKAGSVDVTIELPTGSDLEADASVAAVRAAGALGDCRIKTSTGDVRLSATRAAHVRTGAGAVTIEHVDGDAQVSTGSGRIEVRSIAGSAVVKNSNGHNRIGPVTGSLRTKTANGDIVVDGVGHDVEAATANGDIRIGEIARGAANLRTARGEIEIGIRSGTAARLDVHTTFGKVQNLLAETAGPASTDDSVEVQAHTGFGDILVRRATPDQPTSEKAE</sequence>
<dbReference type="AlphaFoldDB" id="A0A438BI12"/>
<dbReference type="EMBL" id="RKLP01000002">
    <property type="protein sequence ID" value="RVW10723.1"/>
    <property type="molecule type" value="Genomic_DNA"/>
</dbReference>
<dbReference type="PANTHER" id="PTHR34094">
    <property type="match status" value="1"/>
</dbReference>
<organism evidence="2 3">
    <name type="scientific">Prescottella agglutinans</name>
    <dbReference type="NCBI Taxonomy" id="1644129"/>
    <lineage>
        <taxon>Bacteria</taxon>
        <taxon>Bacillati</taxon>
        <taxon>Actinomycetota</taxon>
        <taxon>Actinomycetes</taxon>
        <taxon>Mycobacteriales</taxon>
        <taxon>Nocardiaceae</taxon>
        <taxon>Prescottella</taxon>
    </lineage>
</organism>
<name>A0A438BI12_9NOCA</name>
<gene>
    <name evidence="2" type="ORF">EGT67_06135</name>
</gene>
<dbReference type="PANTHER" id="PTHR34094:SF1">
    <property type="entry name" value="PROTEIN FAM185A"/>
    <property type="match status" value="1"/>
</dbReference>
<dbReference type="Pfam" id="PF13349">
    <property type="entry name" value="DUF4097"/>
    <property type="match status" value="1"/>
</dbReference>
<dbReference type="OrthoDB" id="3252095at2"/>
<reference evidence="2 3" key="1">
    <citation type="submission" date="2018-11" db="EMBL/GenBank/DDBJ databases">
        <title>Rhodococcus spongicola sp. nov. and Rhodococcus xishaensis sp. nov. from marine sponges.</title>
        <authorList>
            <person name="Li L."/>
            <person name="Lin H.W."/>
        </authorList>
    </citation>
    <scope>NUCLEOTIDE SEQUENCE [LARGE SCALE GENOMIC DNA]</scope>
    <source>
        <strain evidence="2 3">CCTCC AB2014297</strain>
    </source>
</reference>
<dbReference type="InterPro" id="IPR025164">
    <property type="entry name" value="Toastrack_DUF4097"/>
</dbReference>
<evidence type="ECO:0000313" key="3">
    <source>
        <dbReference type="Proteomes" id="UP000286208"/>
    </source>
</evidence>
<feature type="domain" description="DUF4097" evidence="1">
    <location>
        <begin position="72"/>
        <end position="228"/>
    </location>
</feature>
<keyword evidence="3" id="KW-1185">Reference proteome</keyword>